<evidence type="ECO:0000313" key="9">
    <source>
        <dbReference type="EMBL" id="TXJ45719.1"/>
    </source>
</evidence>
<dbReference type="GO" id="GO:0051539">
    <property type="term" value="F:4 iron, 4 sulfur cluster binding"/>
    <property type="evidence" value="ECO:0007669"/>
    <property type="project" value="UniProtKB-KW"/>
</dbReference>
<dbReference type="GO" id="GO:0003824">
    <property type="term" value="F:catalytic activity"/>
    <property type="evidence" value="ECO:0007669"/>
    <property type="project" value="InterPro"/>
</dbReference>
<keyword evidence="5" id="KW-0408">Iron</keyword>
<dbReference type="InterPro" id="IPR007197">
    <property type="entry name" value="rSAM"/>
</dbReference>
<protein>
    <submittedName>
        <fullName evidence="9">Uncharacterized protein</fullName>
    </submittedName>
</protein>
<comment type="cofactor">
    <cofactor evidence="1">
        <name>[4Fe-4S] cluster</name>
        <dbReference type="ChEBI" id="CHEBI:49883"/>
    </cofactor>
</comment>
<keyword evidence="4" id="KW-0479">Metal-binding</keyword>
<dbReference type="Gene3D" id="3.20.20.70">
    <property type="entry name" value="Aldolase class I"/>
    <property type="match status" value="1"/>
</dbReference>
<feature type="domain" description="4Fe4S-binding SPASM" evidence="8">
    <location>
        <begin position="266"/>
        <end position="337"/>
    </location>
</feature>
<evidence type="ECO:0000313" key="10">
    <source>
        <dbReference type="Proteomes" id="UP000324574"/>
    </source>
</evidence>
<evidence type="ECO:0000256" key="6">
    <source>
        <dbReference type="ARBA" id="ARBA00023014"/>
    </source>
</evidence>
<dbReference type="CDD" id="cd01335">
    <property type="entry name" value="Radical_SAM"/>
    <property type="match status" value="1"/>
</dbReference>
<dbReference type="RefSeq" id="WP_147526317.1">
    <property type="nucleotide sequence ID" value="NZ_SAYG01000006.1"/>
</dbReference>
<comment type="caution">
    <text evidence="9">The sequence shown here is derived from an EMBL/GenBank/DDBJ whole genome shotgun (WGS) entry which is preliminary data.</text>
</comment>
<keyword evidence="2" id="KW-0004">4Fe-4S</keyword>
<evidence type="ECO:0000259" key="7">
    <source>
        <dbReference type="Pfam" id="PF04055"/>
    </source>
</evidence>
<evidence type="ECO:0000256" key="5">
    <source>
        <dbReference type="ARBA" id="ARBA00023004"/>
    </source>
</evidence>
<gene>
    <name evidence="9" type="ORF">EPJ70_04865</name>
</gene>
<dbReference type="EMBL" id="SAYG01000006">
    <property type="protein sequence ID" value="TXJ45719.1"/>
    <property type="molecule type" value="Genomic_DNA"/>
</dbReference>
<sequence length="353" mass="41763">MNENIIKLINDICWWIPFRSKRNLLRNQLISAIEDNMHVKNREIYKFIRKTIDLTTNCTDFETKKRIFKENVCLVEIGIFSYCNRKCWFCPNSVIDRHSNNIELKEEIFLKILNELKDINYSNGIRLHRYNEPLYDIELLIKRIKQVKEYLPNSKIQINTNGDYMNYKYLIHLKDAGIDSVLISYYYNGSDKNIEFNLPQIKSNMNKLMQKLKLNYYIDNESDNSIIMKSKYYNVDIAYSSINMDILGCDRGGVIDVKSKIRTSPCFHPNMQVSIDYDGIYTLCCNIRSDIKEHENYLIGNVENNNIFELFTNDKIIEFRKHLLRGNNKKIGACAYCSMGTDVGNNLWFDNRR</sequence>
<dbReference type="PANTHER" id="PTHR43787">
    <property type="entry name" value="FEMO COFACTOR BIOSYNTHESIS PROTEIN NIFB-RELATED"/>
    <property type="match status" value="1"/>
</dbReference>
<dbReference type="Pfam" id="PF13186">
    <property type="entry name" value="SPASM"/>
    <property type="match status" value="1"/>
</dbReference>
<keyword evidence="6" id="KW-0411">Iron-sulfur</keyword>
<dbReference type="PANTHER" id="PTHR43787:SF10">
    <property type="entry name" value="COFACTOR MODIFYING PROTEIN"/>
    <property type="match status" value="1"/>
</dbReference>
<dbReference type="InterPro" id="IPR023885">
    <property type="entry name" value="4Fe4S-binding_SPASM_dom"/>
</dbReference>
<dbReference type="GO" id="GO:0046872">
    <property type="term" value="F:metal ion binding"/>
    <property type="evidence" value="ECO:0007669"/>
    <property type="project" value="UniProtKB-KW"/>
</dbReference>
<reference evidence="9 10" key="1">
    <citation type="journal article" date="1992" name="Lakartidningen">
        <title>[Penicillin V and not amoxicillin is the first choice preparation in acute otitis].</title>
        <authorList>
            <person name="Kamme C."/>
            <person name="Lundgren K."/>
            <person name="Prellner K."/>
        </authorList>
    </citation>
    <scope>NUCLEOTIDE SEQUENCE [LARGE SCALE GENOMIC DNA]</scope>
    <source>
        <strain evidence="9 10">PC3714II</strain>
    </source>
</reference>
<dbReference type="SUPFAM" id="SSF102114">
    <property type="entry name" value="Radical SAM enzymes"/>
    <property type="match status" value="1"/>
</dbReference>
<evidence type="ECO:0000256" key="3">
    <source>
        <dbReference type="ARBA" id="ARBA00022691"/>
    </source>
</evidence>
<dbReference type="AlphaFoldDB" id="A0A5C8F846"/>
<feature type="domain" description="Radical SAM core" evidence="7">
    <location>
        <begin position="79"/>
        <end position="184"/>
    </location>
</feature>
<proteinExistence type="predicted"/>
<evidence type="ECO:0000256" key="4">
    <source>
        <dbReference type="ARBA" id="ARBA00022723"/>
    </source>
</evidence>
<evidence type="ECO:0000256" key="2">
    <source>
        <dbReference type="ARBA" id="ARBA00022485"/>
    </source>
</evidence>
<dbReference type="Pfam" id="PF04055">
    <property type="entry name" value="Radical_SAM"/>
    <property type="match status" value="1"/>
</dbReference>
<evidence type="ECO:0000256" key="1">
    <source>
        <dbReference type="ARBA" id="ARBA00001966"/>
    </source>
</evidence>
<organism evidence="9 10">
    <name type="scientific">Brachyspira aalborgi</name>
    <dbReference type="NCBI Taxonomy" id="29522"/>
    <lineage>
        <taxon>Bacteria</taxon>
        <taxon>Pseudomonadati</taxon>
        <taxon>Spirochaetota</taxon>
        <taxon>Spirochaetia</taxon>
        <taxon>Brachyspirales</taxon>
        <taxon>Brachyspiraceae</taxon>
        <taxon>Brachyspira</taxon>
    </lineage>
</organism>
<name>A0A5C8F846_9SPIR</name>
<dbReference type="SFLD" id="SFLDS00029">
    <property type="entry name" value="Radical_SAM"/>
    <property type="match status" value="1"/>
</dbReference>
<dbReference type="InterPro" id="IPR058240">
    <property type="entry name" value="rSAM_sf"/>
</dbReference>
<accession>A0A5C8F846</accession>
<dbReference type="Proteomes" id="UP000324574">
    <property type="component" value="Unassembled WGS sequence"/>
</dbReference>
<dbReference type="InterPro" id="IPR013785">
    <property type="entry name" value="Aldolase_TIM"/>
</dbReference>
<evidence type="ECO:0000259" key="8">
    <source>
        <dbReference type="Pfam" id="PF13186"/>
    </source>
</evidence>
<keyword evidence="3" id="KW-0949">S-adenosyl-L-methionine</keyword>
<dbReference type="CDD" id="cd21109">
    <property type="entry name" value="SPASM"/>
    <property type="match status" value="1"/>
</dbReference>